<organism evidence="1 2">
    <name type="scientific">Nesterenkonia rhizosphaerae</name>
    <dbReference type="NCBI Taxonomy" id="1348272"/>
    <lineage>
        <taxon>Bacteria</taxon>
        <taxon>Bacillati</taxon>
        <taxon>Actinomycetota</taxon>
        <taxon>Actinomycetes</taxon>
        <taxon>Micrococcales</taxon>
        <taxon>Micrococcaceae</taxon>
        <taxon>Nesterenkonia</taxon>
    </lineage>
</organism>
<accession>A0ABP9FWH4</accession>
<sequence length="111" mass="11807">MAEGTLSHPFRITPQGHAAVAPYGSDQAIEESIAVLTLTMTGERTLEPSYGVPDPVFAGLDATTIQTGVDSFGPEGVEITSVEEEPISESHARYTVNWTREDDEETDGGPA</sequence>
<dbReference type="RefSeq" id="WP_345476881.1">
    <property type="nucleotide sequence ID" value="NZ_BAABLW010000005.1"/>
</dbReference>
<comment type="caution">
    <text evidence="1">The sequence shown here is derived from an EMBL/GenBank/DDBJ whole genome shotgun (WGS) entry which is preliminary data.</text>
</comment>
<dbReference type="EMBL" id="BAABLW010000005">
    <property type="protein sequence ID" value="GAA4916064.1"/>
    <property type="molecule type" value="Genomic_DNA"/>
</dbReference>
<reference evidence="2" key="1">
    <citation type="journal article" date="2019" name="Int. J. Syst. Evol. Microbiol.">
        <title>The Global Catalogue of Microorganisms (GCM) 10K type strain sequencing project: providing services to taxonomists for standard genome sequencing and annotation.</title>
        <authorList>
            <consortium name="The Broad Institute Genomics Platform"/>
            <consortium name="The Broad Institute Genome Sequencing Center for Infectious Disease"/>
            <person name="Wu L."/>
            <person name="Ma J."/>
        </authorList>
    </citation>
    <scope>NUCLEOTIDE SEQUENCE [LARGE SCALE GENOMIC DNA]</scope>
    <source>
        <strain evidence="2">JCM 19129</strain>
    </source>
</reference>
<keyword evidence="2" id="KW-1185">Reference proteome</keyword>
<dbReference type="SUPFAM" id="SSF160719">
    <property type="entry name" value="gpW/gp25-like"/>
    <property type="match status" value="1"/>
</dbReference>
<evidence type="ECO:0000313" key="2">
    <source>
        <dbReference type="Proteomes" id="UP001500368"/>
    </source>
</evidence>
<protein>
    <recommendedName>
        <fullName evidence="3">Halobacterial output domain-containing protein</fullName>
    </recommendedName>
</protein>
<dbReference type="Gene3D" id="3.10.450.40">
    <property type="match status" value="1"/>
</dbReference>
<name>A0ABP9FWH4_9MICC</name>
<evidence type="ECO:0000313" key="1">
    <source>
        <dbReference type="EMBL" id="GAA4916064.1"/>
    </source>
</evidence>
<dbReference type="Proteomes" id="UP001500368">
    <property type="component" value="Unassembled WGS sequence"/>
</dbReference>
<gene>
    <name evidence="1" type="ORF">GCM10025790_08990</name>
</gene>
<evidence type="ECO:0008006" key="3">
    <source>
        <dbReference type="Google" id="ProtNLM"/>
    </source>
</evidence>
<proteinExistence type="predicted"/>